<proteinExistence type="predicted"/>
<dbReference type="Proteomes" id="UP000027746">
    <property type="component" value="Unassembled WGS sequence"/>
</dbReference>
<dbReference type="AlphaFoldDB" id="A0A073IYZ3"/>
<accession>A0A073IYZ3</accession>
<protein>
    <submittedName>
        <fullName evidence="1">Uncharacterized protein</fullName>
    </submittedName>
</protein>
<comment type="caution">
    <text evidence="1">The sequence shown here is derived from an EMBL/GenBank/DDBJ whole genome shotgun (WGS) entry which is preliminary data.</text>
</comment>
<dbReference type="RefSeq" id="WP_037928292.1">
    <property type="nucleotide sequence ID" value="NZ_CP054599.1"/>
</dbReference>
<dbReference type="EMBL" id="JAMD01000009">
    <property type="protein sequence ID" value="KEJ94850.1"/>
    <property type="molecule type" value="Genomic_DNA"/>
</dbReference>
<sequence>MSTAIATLLSRLIIVLAVVLFGGHQAERHAAVSETQPSAAMEAAFTPVILTAQCHIARADLPESDTPPAAPTAQVAPAPLPTQAASVAWSPSTFHLTSCVSILHPVRGPPTV</sequence>
<evidence type="ECO:0000313" key="2">
    <source>
        <dbReference type="Proteomes" id="UP000027746"/>
    </source>
</evidence>
<dbReference type="GeneID" id="68868426"/>
<gene>
    <name evidence="1" type="ORF">SUH3_24005</name>
</gene>
<organism evidence="1 2">
    <name type="scientific">Pseudosulfitobacter pseudonitzschiae</name>
    <dbReference type="NCBI Taxonomy" id="1402135"/>
    <lineage>
        <taxon>Bacteria</taxon>
        <taxon>Pseudomonadati</taxon>
        <taxon>Pseudomonadota</taxon>
        <taxon>Alphaproteobacteria</taxon>
        <taxon>Rhodobacterales</taxon>
        <taxon>Roseobacteraceae</taxon>
        <taxon>Pseudosulfitobacter</taxon>
    </lineage>
</organism>
<reference evidence="1 2" key="1">
    <citation type="submission" date="2014-01" db="EMBL/GenBank/DDBJ databases">
        <title>Sulfitobacter sp. H3 (MCCC 1A00686) Genome Sequencing.</title>
        <authorList>
            <person name="Lai Q."/>
            <person name="Hong Z."/>
        </authorList>
    </citation>
    <scope>NUCLEOTIDE SEQUENCE [LARGE SCALE GENOMIC DNA]</scope>
    <source>
        <strain evidence="1 2">H3</strain>
    </source>
</reference>
<keyword evidence="2" id="KW-1185">Reference proteome</keyword>
<dbReference type="OrthoDB" id="9920378at2"/>
<name>A0A073IYZ3_9RHOB</name>
<evidence type="ECO:0000313" key="1">
    <source>
        <dbReference type="EMBL" id="KEJ94850.1"/>
    </source>
</evidence>